<dbReference type="Proteomes" id="UP000308092">
    <property type="component" value="Unassembled WGS sequence"/>
</dbReference>
<reference evidence="1 2" key="1">
    <citation type="submission" date="2019-03" db="EMBL/GenBank/DDBJ databases">
        <title>The genome sequence of a newly discovered highly antifungal drug resistant Aspergillus species, Aspergillus tanneri NIH 1004.</title>
        <authorList>
            <person name="Mounaud S."/>
            <person name="Singh I."/>
            <person name="Joardar V."/>
            <person name="Pakala S."/>
            <person name="Pakala S."/>
            <person name="Venepally P."/>
            <person name="Hoover J."/>
            <person name="Nierman W."/>
            <person name="Chung J."/>
            <person name="Losada L."/>
        </authorList>
    </citation>
    <scope>NUCLEOTIDE SEQUENCE [LARGE SCALE GENOMIC DNA]</scope>
    <source>
        <strain evidence="1 2">NIH1004</strain>
    </source>
</reference>
<sequence>MLPSLRPATWTYTLADTNCCLAKMSVTPNGYLALPSTTCATSA</sequence>
<organism evidence="1 2">
    <name type="scientific">Aspergillus tanneri</name>
    <dbReference type="NCBI Taxonomy" id="1220188"/>
    <lineage>
        <taxon>Eukaryota</taxon>
        <taxon>Fungi</taxon>
        <taxon>Dikarya</taxon>
        <taxon>Ascomycota</taxon>
        <taxon>Pezizomycotina</taxon>
        <taxon>Eurotiomycetes</taxon>
        <taxon>Eurotiomycetidae</taxon>
        <taxon>Eurotiales</taxon>
        <taxon>Aspergillaceae</taxon>
        <taxon>Aspergillus</taxon>
        <taxon>Aspergillus subgen. Circumdati</taxon>
    </lineage>
</organism>
<protein>
    <submittedName>
        <fullName evidence="1">Uncharacterized protein</fullName>
    </submittedName>
</protein>
<gene>
    <name evidence="1" type="ORF">EYZ11_000238</name>
</gene>
<proteinExistence type="predicted"/>
<name>A0A4S3JXS3_9EURO</name>
<evidence type="ECO:0000313" key="2">
    <source>
        <dbReference type="Proteomes" id="UP000308092"/>
    </source>
</evidence>
<accession>A0A4S3JXS3</accession>
<comment type="caution">
    <text evidence="1">The sequence shown here is derived from an EMBL/GenBank/DDBJ whole genome shotgun (WGS) entry which is preliminary data.</text>
</comment>
<dbReference type="EMBL" id="SOSA01000003">
    <property type="protein sequence ID" value="THD00345.1"/>
    <property type="molecule type" value="Genomic_DNA"/>
</dbReference>
<dbReference type="VEuPathDB" id="FungiDB:EYZ11_000238"/>
<evidence type="ECO:0000313" key="1">
    <source>
        <dbReference type="EMBL" id="THD00345.1"/>
    </source>
</evidence>
<keyword evidence="2" id="KW-1185">Reference proteome</keyword>
<dbReference type="AlphaFoldDB" id="A0A4S3JXS3"/>